<name>A0A6L7EZ23_9ACTN</name>
<comment type="caution">
    <text evidence="2">The sequence shown here is derived from an EMBL/GenBank/DDBJ whole genome shotgun (WGS) entry which is preliminary data.</text>
</comment>
<reference evidence="2 3" key="1">
    <citation type="submission" date="2019-12" db="EMBL/GenBank/DDBJ databases">
        <authorList>
            <person name="Kun Z."/>
        </authorList>
    </citation>
    <scope>NUCLEOTIDE SEQUENCE [LARGE SCALE GENOMIC DNA]</scope>
    <source>
        <strain evidence="2 3">YIM 123512</strain>
    </source>
</reference>
<evidence type="ECO:0000313" key="2">
    <source>
        <dbReference type="EMBL" id="MXG89131.1"/>
    </source>
</evidence>
<keyword evidence="3" id="KW-1185">Reference proteome</keyword>
<organism evidence="2 3">
    <name type="scientific">Nocardioides flavescens</name>
    <dbReference type="NCBI Taxonomy" id="2691959"/>
    <lineage>
        <taxon>Bacteria</taxon>
        <taxon>Bacillati</taxon>
        <taxon>Actinomycetota</taxon>
        <taxon>Actinomycetes</taxon>
        <taxon>Propionibacteriales</taxon>
        <taxon>Nocardioidaceae</taxon>
        <taxon>Nocardioides</taxon>
    </lineage>
</organism>
<proteinExistence type="predicted"/>
<feature type="coiled-coil region" evidence="1">
    <location>
        <begin position="71"/>
        <end position="98"/>
    </location>
</feature>
<evidence type="ECO:0000313" key="3">
    <source>
        <dbReference type="Proteomes" id="UP000473325"/>
    </source>
</evidence>
<accession>A0A6L7EZ23</accession>
<dbReference type="RefSeq" id="WP_160876246.1">
    <property type="nucleotide sequence ID" value="NZ_WUEK01000003.1"/>
</dbReference>
<dbReference type="Proteomes" id="UP000473325">
    <property type="component" value="Unassembled WGS sequence"/>
</dbReference>
<gene>
    <name evidence="2" type="ORF">GRQ65_06160</name>
</gene>
<dbReference type="EMBL" id="WUEK01000003">
    <property type="protein sequence ID" value="MXG89131.1"/>
    <property type="molecule type" value="Genomic_DNA"/>
</dbReference>
<keyword evidence="1" id="KW-0175">Coiled coil</keyword>
<dbReference type="AlphaFoldDB" id="A0A6L7EZ23"/>
<evidence type="ECO:0000256" key="1">
    <source>
        <dbReference type="SAM" id="Coils"/>
    </source>
</evidence>
<dbReference type="InterPro" id="IPR036689">
    <property type="entry name" value="ESAT-6-like_sf"/>
</dbReference>
<sequence length="128" mass="14053">MYGDTEVMRKHAARLREQAERIRALADRVVARTDAVGWSGRAGDTMRATSRERATRLREAAARHEAAASSLEAHLQHTERLKESIAEAERRARALLDEGRLTGVEPPLAGHRDWLALAPPSGGPAGRD</sequence>
<protein>
    <submittedName>
        <fullName evidence="2">Uncharacterized protein</fullName>
    </submittedName>
</protein>
<dbReference type="SUPFAM" id="SSF140453">
    <property type="entry name" value="EsxAB dimer-like"/>
    <property type="match status" value="1"/>
</dbReference>